<dbReference type="InterPro" id="IPR013525">
    <property type="entry name" value="ABC2_TM"/>
</dbReference>
<dbReference type="AlphaFoldDB" id="A0A1N6N595"/>
<keyword evidence="4" id="KW-1003">Cell membrane</keyword>
<evidence type="ECO:0000313" key="10">
    <source>
        <dbReference type="EMBL" id="SIP87232.1"/>
    </source>
</evidence>
<proteinExistence type="inferred from homology"/>
<evidence type="ECO:0000256" key="3">
    <source>
        <dbReference type="ARBA" id="ARBA00022448"/>
    </source>
</evidence>
<feature type="transmembrane region" description="Helical" evidence="8">
    <location>
        <begin position="107"/>
        <end position="133"/>
    </location>
</feature>
<dbReference type="GO" id="GO:0140359">
    <property type="term" value="F:ABC-type transporter activity"/>
    <property type="evidence" value="ECO:0007669"/>
    <property type="project" value="InterPro"/>
</dbReference>
<feature type="transmembrane region" description="Helical" evidence="8">
    <location>
        <begin position="234"/>
        <end position="257"/>
    </location>
</feature>
<evidence type="ECO:0000256" key="4">
    <source>
        <dbReference type="ARBA" id="ARBA00022475"/>
    </source>
</evidence>
<dbReference type="Pfam" id="PF01061">
    <property type="entry name" value="ABC2_membrane"/>
    <property type="match status" value="1"/>
</dbReference>
<accession>A0A1N6N595</accession>
<keyword evidence="5 8" id="KW-0812">Transmembrane</keyword>
<evidence type="ECO:0000256" key="6">
    <source>
        <dbReference type="ARBA" id="ARBA00022989"/>
    </source>
</evidence>
<sequence>MVRNTGFRAGLLLAWMLSKQDIKNRYASSYAGTAWVIGVPLLYALINVMVFSVLMNGRMGLHYGDIPFVLFYFLPFSLWVFFSDMANRSPLVLREYAHLINKIAFPFWVLPLVPVLSALINQLIIATIFVLLMLYHGLPLAGSSWVYGLVWLAFFMLSLGLAYGVSALSVYVPDLAQVVPVLVNILFWITPVLYPAALVQEHGPQWVQALILDYNPFYYLVETARHAVFGTAEVAWMALGKVLALGLAVLLAGIWVFRLLRSGFADVL</sequence>
<evidence type="ECO:0000259" key="9">
    <source>
        <dbReference type="Pfam" id="PF01061"/>
    </source>
</evidence>
<evidence type="ECO:0000256" key="5">
    <source>
        <dbReference type="ARBA" id="ARBA00022692"/>
    </source>
</evidence>
<feature type="domain" description="ABC-2 type transporter transmembrane" evidence="9">
    <location>
        <begin position="15"/>
        <end position="229"/>
    </location>
</feature>
<feature type="transmembrane region" description="Helical" evidence="8">
    <location>
        <begin position="178"/>
        <end position="197"/>
    </location>
</feature>
<gene>
    <name evidence="10" type="ORF">SAMN05878282_10134</name>
</gene>
<reference evidence="10 11" key="1">
    <citation type="submission" date="2017-01" db="EMBL/GenBank/DDBJ databases">
        <authorList>
            <person name="Mah S.A."/>
            <person name="Swanson W.J."/>
            <person name="Moy G.W."/>
            <person name="Vacquier V.D."/>
        </authorList>
    </citation>
    <scope>NUCLEOTIDE SEQUENCE [LARGE SCALE GENOMIC DNA]</scope>
    <source>
        <strain evidence="10 11">RU36E</strain>
    </source>
</reference>
<dbReference type="RefSeq" id="WP_076423385.1">
    <property type="nucleotide sequence ID" value="NZ_FTMP01000001.1"/>
</dbReference>
<organism evidence="10 11">
    <name type="scientific">Aquipseudomonas alcaligenes</name>
    <name type="common">Pseudomonas alcaligenes</name>
    <dbReference type="NCBI Taxonomy" id="43263"/>
    <lineage>
        <taxon>Bacteria</taxon>
        <taxon>Pseudomonadati</taxon>
        <taxon>Pseudomonadota</taxon>
        <taxon>Gammaproteobacteria</taxon>
        <taxon>Pseudomonadales</taxon>
        <taxon>Pseudomonadaceae</taxon>
        <taxon>Aquipseudomonas</taxon>
    </lineage>
</organism>
<dbReference type="GO" id="GO:0015920">
    <property type="term" value="P:lipopolysaccharide transport"/>
    <property type="evidence" value="ECO:0007669"/>
    <property type="project" value="TreeGrafter"/>
</dbReference>
<dbReference type="Proteomes" id="UP000185841">
    <property type="component" value="Unassembled WGS sequence"/>
</dbReference>
<feature type="transmembrane region" description="Helical" evidence="8">
    <location>
        <begin position="66"/>
        <end position="86"/>
    </location>
</feature>
<feature type="transmembrane region" description="Helical" evidence="8">
    <location>
        <begin position="26"/>
        <end position="46"/>
    </location>
</feature>
<evidence type="ECO:0000256" key="1">
    <source>
        <dbReference type="ARBA" id="ARBA00004429"/>
    </source>
</evidence>
<evidence type="ECO:0000256" key="8">
    <source>
        <dbReference type="SAM" id="Phobius"/>
    </source>
</evidence>
<comment type="subcellular location">
    <subcellularLocation>
        <location evidence="1">Cell inner membrane</location>
        <topology evidence="1">Multi-pass membrane protein</topology>
    </subcellularLocation>
</comment>
<evidence type="ECO:0000313" key="11">
    <source>
        <dbReference type="Proteomes" id="UP000185841"/>
    </source>
</evidence>
<dbReference type="PANTHER" id="PTHR30413:SF8">
    <property type="entry name" value="TRANSPORT PERMEASE PROTEIN"/>
    <property type="match status" value="1"/>
</dbReference>
<keyword evidence="6 8" id="KW-1133">Transmembrane helix</keyword>
<dbReference type="GO" id="GO:0005886">
    <property type="term" value="C:plasma membrane"/>
    <property type="evidence" value="ECO:0007669"/>
    <property type="project" value="UniProtKB-SubCell"/>
</dbReference>
<keyword evidence="3" id="KW-0813">Transport</keyword>
<dbReference type="EMBL" id="FTMP01000001">
    <property type="protein sequence ID" value="SIP87232.1"/>
    <property type="molecule type" value="Genomic_DNA"/>
</dbReference>
<dbReference type="PANTHER" id="PTHR30413">
    <property type="entry name" value="INNER MEMBRANE TRANSPORT PERMEASE"/>
    <property type="match status" value="1"/>
</dbReference>
<comment type="similarity">
    <text evidence="2">Belongs to the ABC-2 integral membrane protein family.</text>
</comment>
<feature type="transmembrane region" description="Helical" evidence="8">
    <location>
        <begin position="145"/>
        <end position="171"/>
    </location>
</feature>
<evidence type="ECO:0000256" key="2">
    <source>
        <dbReference type="ARBA" id="ARBA00007783"/>
    </source>
</evidence>
<name>A0A1N6N595_AQUAC</name>
<keyword evidence="7 8" id="KW-0472">Membrane</keyword>
<protein>
    <submittedName>
        <fullName evidence="10">Lipopolysaccharide transport system permease protein/teichoic acid transport system permease protein</fullName>
    </submittedName>
</protein>
<evidence type="ECO:0000256" key="7">
    <source>
        <dbReference type="ARBA" id="ARBA00023136"/>
    </source>
</evidence>